<dbReference type="GO" id="GO:0008270">
    <property type="term" value="F:zinc ion binding"/>
    <property type="evidence" value="ECO:0007669"/>
    <property type="project" value="UniProtKB-KW"/>
</dbReference>
<feature type="domain" description="RING-type" evidence="10">
    <location>
        <begin position="147"/>
        <end position="335"/>
    </location>
</feature>
<keyword evidence="7" id="KW-0833">Ubl conjugation pathway</keyword>
<dbReference type="EMBL" id="ML739043">
    <property type="protein sequence ID" value="KAE8356065.1"/>
    <property type="molecule type" value="Genomic_DNA"/>
</dbReference>
<dbReference type="InterPro" id="IPR044066">
    <property type="entry name" value="TRIAD_supradom"/>
</dbReference>
<dbReference type="SUPFAM" id="SSF57850">
    <property type="entry name" value="RING/U-box"/>
    <property type="match status" value="1"/>
</dbReference>
<accession>A0A5N6ZF18</accession>
<gene>
    <name evidence="11" type="ORF">BDV28DRAFT_154931</name>
</gene>
<evidence type="ECO:0000256" key="1">
    <source>
        <dbReference type="ARBA" id="ARBA00001798"/>
    </source>
</evidence>
<organism evidence="11 12">
    <name type="scientific">Aspergillus coremiiformis</name>
    <dbReference type="NCBI Taxonomy" id="138285"/>
    <lineage>
        <taxon>Eukaryota</taxon>
        <taxon>Fungi</taxon>
        <taxon>Dikarya</taxon>
        <taxon>Ascomycota</taxon>
        <taxon>Pezizomycotina</taxon>
        <taxon>Eurotiomycetes</taxon>
        <taxon>Eurotiomycetidae</taxon>
        <taxon>Eurotiales</taxon>
        <taxon>Aspergillaceae</taxon>
        <taxon>Aspergillus</taxon>
        <taxon>Aspergillus subgen. Circumdati</taxon>
    </lineage>
</organism>
<reference evidence="12" key="1">
    <citation type="submission" date="2019-04" db="EMBL/GenBank/DDBJ databases">
        <title>Friends and foes A comparative genomics studyof 23 Aspergillus species from section Flavi.</title>
        <authorList>
            <consortium name="DOE Joint Genome Institute"/>
            <person name="Kjaerbolling I."/>
            <person name="Vesth T."/>
            <person name="Frisvad J.C."/>
            <person name="Nybo J.L."/>
            <person name="Theobald S."/>
            <person name="Kildgaard S."/>
            <person name="Isbrandt T."/>
            <person name="Kuo A."/>
            <person name="Sato A."/>
            <person name="Lyhne E.K."/>
            <person name="Kogle M.E."/>
            <person name="Wiebenga A."/>
            <person name="Kun R.S."/>
            <person name="Lubbers R.J."/>
            <person name="Makela M.R."/>
            <person name="Barry K."/>
            <person name="Chovatia M."/>
            <person name="Clum A."/>
            <person name="Daum C."/>
            <person name="Haridas S."/>
            <person name="He G."/>
            <person name="LaButti K."/>
            <person name="Lipzen A."/>
            <person name="Mondo S."/>
            <person name="Riley R."/>
            <person name="Salamov A."/>
            <person name="Simmons B.A."/>
            <person name="Magnuson J.K."/>
            <person name="Henrissat B."/>
            <person name="Mortensen U.H."/>
            <person name="Larsen T.O."/>
            <person name="Devries R.P."/>
            <person name="Grigoriev I.V."/>
            <person name="Machida M."/>
            <person name="Baker S.E."/>
            <person name="Andersen M.R."/>
        </authorList>
    </citation>
    <scope>NUCLEOTIDE SEQUENCE [LARGE SCALE GENOMIC DNA]</scope>
    <source>
        <strain evidence="12">CBS 553.77</strain>
    </source>
</reference>
<dbReference type="CDD" id="cd20335">
    <property type="entry name" value="BRcat_RBR"/>
    <property type="match status" value="1"/>
</dbReference>
<evidence type="ECO:0000256" key="6">
    <source>
        <dbReference type="ARBA" id="ARBA00022771"/>
    </source>
</evidence>
<dbReference type="Gene3D" id="1.20.120.1750">
    <property type="match status" value="1"/>
</dbReference>
<keyword evidence="6" id="KW-0863">Zinc-finger</keyword>
<keyword evidence="5" id="KW-0677">Repeat</keyword>
<keyword evidence="3" id="KW-0808">Transferase</keyword>
<keyword evidence="8" id="KW-0862">Zinc</keyword>
<dbReference type="EC" id="2.3.2.31" evidence="2"/>
<dbReference type="InterPro" id="IPR002867">
    <property type="entry name" value="IBR_dom"/>
</dbReference>
<proteinExistence type="predicted"/>
<feature type="region of interest" description="Disordered" evidence="9">
    <location>
        <begin position="107"/>
        <end position="129"/>
    </location>
</feature>
<evidence type="ECO:0000256" key="3">
    <source>
        <dbReference type="ARBA" id="ARBA00022679"/>
    </source>
</evidence>
<evidence type="ECO:0000313" key="11">
    <source>
        <dbReference type="EMBL" id="KAE8356065.1"/>
    </source>
</evidence>
<dbReference type="InterPro" id="IPR031127">
    <property type="entry name" value="E3_UB_ligase_RBR"/>
</dbReference>
<protein>
    <recommendedName>
        <fullName evidence="2">RBR-type E3 ubiquitin transferase</fullName>
        <ecNumber evidence="2">2.3.2.31</ecNumber>
    </recommendedName>
</protein>
<evidence type="ECO:0000256" key="4">
    <source>
        <dbReference type="ARBA" id="ARBA00022723"/>
    </source>
</evidence>
<dbReference type="GO" id="GO:0016567">
    <property type="term" value="P:protein ubiquitination"/>
    <property type="evidence" value="ECO:0007669"/>
    <property type="project" value="InterPro"/>
</dbReference>
<sequence>MEDTLPIQARQGNTDDDVQALLQQLEEIDFFNEHEKGKHRADCLSEFDSAVSAFQDEVQAHLGFLMDLRLAQSIGRALHTDGQAIAEIAQGERQAENDRYLAMRISTDDPKLENPPPAERTGQQFQAGPSKRPAVRWEELLGKSSPTQYQCCTCCDSFQSSEIVQLGCDDCYCTECLRSFFMRATKDETLFPPKCCRQSIPLSLIATQMTTEEISVFKSAEVEFSTANRVYCSNIQCGRFIPPSRVTADKADCSHCGSSTCAMCKNTFHRDDCAEDTALQATLDLATREGWQRCFACRAMVELRVGCYHMTCNCSAEFCYLCGLKWKNCSCDRYEDQILGARAEEIVDRDGNQPVQERQRRIVQMQEDLVETHECEHPGRFQRIITTRRHRCQLECEMCGVRHRRYILECRRCHLRVCEDCRRHRV</sequence>
<evidence type="ECO:0000256" key="2">
    <source>
        <dbReference type="ARBA" id="ARBA00012251"/>
    </source>
</evidence>
<evidence type="ECO:0000313" key="12">
    <source>
        <dbReference type="Proteomes" id="UP000327118"/>
    </source>
</evidence>
<dbReference type="CDD" id="cd22584">
    <property type="entry name" value="Rcat_RBR_unk"/>
    <property type="match status" value="1"/>
</dbReference>
<name>A0A5N6ZF18_9EURO</name>
<dbReference type="GO" id="GO:0061630">
    <property type="term" value="F:ubiquitin protein ligase activity"/>
    <property type="evidence" value="ECO:0007669"/>
    <property type="project" value="UniProtKB-EC"/>
</dbReference>
<dbReference type="AlphaFoldDB" id="A0A5N6ZF18"/>
<dbReference type="OrthoDB" id="10009520at2759"/>
<keyword evidence="4" id="KW-0479">Metal-binding</keyword>
<comment type="catalytic activity">
    <reaction evidence="1">
        <text>[E2 ubiquitin-conjugating enzyme]-S-ubiquitinyl-L-cysteine + [acceptor protein]-L-lysine = [E2 ubiquitin-conjugating enzyme]-L-cysteine + [acceptor protein]-N(6)-ubiquitinyl-L-lysine.</text>
        <dbReference type="EC" id="2.3.2.31"/>
    </reaction>
</comment>
<dbReference type="PROSITE" id="PS51873">
    <property type="entry name" value="TRIAD"/>
    <property type="match status" value="1"/>
</dbReference>
<dbReference type="Pfam" id="PF01485">
    <property type="entry name" value="IBR"/>
    <property type="match status" value="1"/>
</dbReference>
<evidence type="ECO:0000256" key="5">
    <source>
        <dbReference type="ARBA" id="ARBA00022737"/>
    </source>
</evidence>
<dbReference type="Proteomes" id="UP000327118">
    <property type="component" value="Unassembled WGS sequence"/>
</dbReference>
<keyword evidence="12" id="KW-1185">Reference proteome</keyword>
<dbReference type="PANTHER" id="PTHR11685">
    <property type="entry name" value="RBR FAMILY RING FINGER AND IBR DOMAIN-CONTAINING"/>
    <property type="match status" value="1"/>
</dbReference>
<evidence type="ECO:0000259" key="10">
    <source>
        <dbReference type="PROSITE" id="PS51873"/>
    </source>
</evidence>
<evidence type="ECO:0000256" key="9">
    <source>
        <dbReference type="SAM" id="MobiDB-lite"/>
    </source>
</evidence>
<evidence type="ECO:0000256" key="7">
    <source>
        <dbReference type="ARBA" id="ARBA00022786"/>
    </source>
</evidence>
<evidence type="ECO:0000256" key="8">
    <source>
        <dbReference type="ARBA" id="ARBA00022833"/>
    </source>
</evidence>